<evidence type="ECO:0000313" key="3">
    <source>
        <dbReference type="Proteomes" id="UP000054097"/>
    </source>
</evidence>
<dbReference type="OrthoDB" id="3149552at2759"/>
<organism evidence="2 3">
    <name type="scientific">Serendipita vermifera MAFF 305830</name>
    <dbReference type="NCBI Taxonomy" id="933852"/>
    <lineage>
        <taxon>Eukaryota</taxon>
        <taxon>Fungi</taxon>
        <taxon>Dikarya</taxon>
        <taxon>Basidiomycota</taxon>
        <taxon>Agaricomycotina</taxon>
        <taxon>Agaricomycetes</taxon>
        <taxon>Sebacinales</taxon>
        <taxon>Serendipitaceae</taxon>
        <taxon>Serendipita</taxon>
    </lineage>
</organism>
<proteinExistence type="predicted"/>
<gene>
    <name evidence="2" type="ORF">M408DRAFT_122280</name>
</gene>
<feature type="region of interest" description="Disordered" evidence="1">
    <location>
        <begin position="387"/>
        <end position="415"/>
    </location>
</feature>
<reference evidence="2 3" key="1">
    <citation type="submission" date="2014-04" db="EMBL/GenBank/DDBJ databases">
        <authorList>
            <consortium name="DOE Joint Genome Institute"/>
            <person name="Kuo A."/>
            <person name="Zuccaro A."/>
            <person name="Kohler A."/>
            <person name="Nagy L.G."/>
            <person name="Floudas D."/>
            <person name="Copeland A."/>
            <person name="Barry K.W."/>
            <person name="Cichocki N."/>
            <person name="Veneault-Fourrey C."/>
            <person name="LaButti K."/>
            <person name="Lindquist E.A."/>
            <person name="Lipzen A."/>
            <person name="Lundell T."/>
            <person name="Morin E."/>
            <person name="Murat C."/>
            <person name="Sun H."/>
            <person name="Tunlid A."/>
            <person name="Henrissat B."/>
            <person name="Grigoriev I.V."/>
            <person name="Hibbett D.S."/>
            <person name="Martin F."/>
            <person name="Nordberg H.P."/>
            <person name="Cantor M.N."/>
            <person name="Hua S.X."/>
        </authorList>
    </citation>
    <scope>NUCLEOTIDE SEQUENCE [LARGE SCALE GENOMIC DNA]</scope>
    <source>
        <strain evidence="2 3">MAFF 305830</strain>
    </source>
</reference>
<sequence length="575" mass="64827">MSLSSSGADLEPHPLAHSPILEYAGHPENPRYEVELAVYDDHLVFLLGFTQIALVDRIIAWNWKDGTKAVKHAEHETLDGFLFLRKGTILVPSRDTGSIVIYNYELGSESGEFRAILCLTLPGLKSGLEYGYIKARTQTSGFGSSGATPSLHEDISGPSPSTDTQRRTDADDDLLVSNPTAHSVPFSPFVEDSIIAISVHITYSEEDSDDEERAYNVPDANGTLIVKKKTLFRWIHMCEEESRRMTYGKAPRFSQNIPGQRDVKEATSRGSSDLPSEQVHSSTESNRAQQQSLTPVGFVVPWSRWMQETRWLRDQVAPHWIRDVYGMRVAIRVENPETASATSDRYLPTDDTPNYASHPSIAVHYPVFSQLGTSRVVVYPRWGSEDEDPIEIMNRPQDPEPEPEEEVHEPVPPPQYSTRICDFNYGPYLRPSKVVPYPDHFGMDISIDYSQILEGAKSVESSSKPPTEAQAYARRNNRFVKEKKQKAGGRTTFDRGWSSIGRESGLEWTRRPVYEPTYIPANSTFAEPILTRLPYLEITSRFFNECTSLMMDGERVITMKTDDSNKLAKLEVLVI</sequence>
<name>A0A0C2WT46_SERVB</name>
<dbReference type="HOGENOM" id="CLU_536494_0_0_1"/>
<dbReference type="Proteomes" id="UP000054097">
    <property type="component" value="Unassembled WGS sequence"/>
</dbReference>
<feature type="region of interest" description="Disordered" evidence="1">
    <location>
        <begin position="143"/>
        <end position="168"/>
    </location>
</feature>
<accession>A0A0C2WT46</accession>
<reference evidence="3" key="2">
    <citation type="submission" date="2015-01" db="EMBL/GenBank/DDBJ databases">
        <title>Evolutionary Origins and Diversification of the Mycorrhizal Mutualists.</title>
        <authorList>
            <consortium name="DOE Joint Genome Institute"/>
            <consortium name="Mycorrhizal Genomics Consortium"/>
            <person name="Kohler A."/>
            <person name="Kuo A."/>
            <person name="Nagy L.G."/>
            <person name="Floudas D."/>
            <person name="Copeland A."/>
            <person name="Barry K.W."/>
            <person name="Cichocki N."/>
            <person name="Veneault-Fourrey C."/>
            <person name="LaButti K."/>
            <person name="Lindquist E.A."/>
            <person name="Lipzen A."/>
            <person name="Lundell T."/>
            <person name="Morin E."/>
            <person name="Murat C."/>
            <person name="Riley R."/>
            <person name="Ohm R."/>
            <person name="Sun H."/>
            <person name="Tunlid A."/>
            <person name="Henrissat B."/>
            <person name="Grigoriev I.V."/>
            <person name="Hibbett D.S."/>
            <person name="Martin F."/>
        </authorList>
    </citation>
    <scope>NUCLEOTIDE SEQUENCE [LARGE SCALE GENOMIC DNA]</scope>
    <source>
        <strain evidence="3">MAFF 305830</strain>
    </source>
</reference>
<evidence type="ECO:0000256" key="1">
    <source>
        <dbReference type="SAM" id="MobiDB-lite"/>
    </source>
</evidence>
<feature type="compositionally biased region" description="Polar residues" evidence="1">
    <location>
        <begin position="268"/>
        <end position="292"/>
    </location>
</feature>
<dbReference type="EMBL" id="KN824289">
    <property type="protein sequence ID" value="KIM29318.1"/>
    <property type="molecule type" value="Genomic_DNA"/>
</dbReference>
<dbReference type="AlphaFoldDB" id="A0A0C2WT46"/>
<keyword evidence="3" id="KW-1185">Reference proteome</keyword>
<evidence type="ECO:0000313" key="2">
    <source>
        <dbReference type="EMBL" id="KIM29318.1"/>
    </source>
</evidence>
<protein>
    <submittedName>
        <fullName evidence="2">Uncharacterized protein</fullName>
    </submittedName>
</protein>
<feature type="region of interest" description="Disordered" evidence="1">
    <location>
        <begin position="249"/>
        <end position="292"/>
    </location>
</feature>